<accession>A0ACB9FF75</accession>
<reference evidence="1 2" key="2">
    <citation type="journal article" date="2022" name="Mol. Ecol. Resour.">
        <title>The genomes of chicory, endive, great burdock and yacon provide insights into Asteraceae paleo-polyploidization history and plant inulin production.</title>
        <authorList>
            <person name="Fan W."/>
            <person name="Wang S."/>
            <person name="Wang H."/>
            <person name="Wang A."/>
            <person name="Jiang F."/>
            <person name="Liu H."/>
            <person name="Zhao H."/>
            <person name="Xu D."/>
            <person name="Zhang Y."/>
        </authorList>
    </citation>
    <scope>NUCLEOTIDE SEQUENCE [LARGE SCALE GENOMIC DNA]</scope>
    <source>
        <strain evidence="2">cv. Niubang</strain>
    </source>
</reference>
<name>A0ACB9FF75_ARCLA</name>
<organism evidence="1 2">
    <name type="scientific">Arctium lappa</name>
    <name type="common">Greater burdock</name>
    <name type="synonym">Lappa major</name>
    <dbReference type="NCBI Taxonomy" id="4217"/>
    <lineage>
        <taxon>Eukaryota</taxon>
        <taxon>Viridiplantae</taxon>
        <taxon>Streptophyta</taxon>
        <taxon>Embryophyta</taxon>
        <taxon>Tracheophyta</taxon>
        <taxon>Spermatophyta</taxon>
        <taxon>Magnoliopsida</taxon>
        <taxon>eudicotyledons</taxon>
        <taxon>Gunneridae</taxon>
        <taxon>Pentapetalae</taxon>
        <taxon>asterids</taxon>
        <taxon>campanulids</taxon>
        <taxon>Asterales</taxon>
        <taxon>Asteraceae</taxon>
        <taxon>Carduoideae</taxon>
        <taxon>Cardueae</taxon>
        <taxon>Arctiinae</taxon>
        <taxon>Arctium</taxon>
    </lineage>
</organism>
<evidence type="ECO:0000313" key="2">
    <source>
        <dbReference type="Proteomes" id="UP001055879"/>
    </source>
</evidence>
<protein>
    <submittedName>
        <fullName evidence="1">Uncharacterized protein</fullName>
    </submittedName>
</protein>
<reference evidence="2" key="1">
    <citation type="journal article" date="2022" name="Mol. Ecol. Resour.">
        <title>The genomes of chicory, endive, great burdock and yacon provide insights into Asteraceae palaeo-polyploidization history and plant inulin production.</title>
        <authorList>
            <person name="Fan W."/>
            <person name="Wang S."/>
            <person name="Wang H."/>
            <person name="Wang A."/>
            <person name="Jiang F."/>
            <person name="Liu H."/>
            <person name="Zhao H."/>
            <person name="Xu D."/>
            <person name="Zhang Y."/>
        </authorList>
    </citation>
    <scope>NUCLEOTIDE SEQUENCE [LARGE SCALE GENOMIC DNA]</scope>
    <source>
        <strain evidence="2">cv. Niubang</strain>
    </source>
</reference>
<keyword evidence="2" id="KW-1185">Reference proteome</keyword>
<evidence type="ECO:0000313" key="1">
    <source>
        <dbReference type="EMBL" id="KAI3769346.1"/>
    </source>
</evidence>
<dbReference type="Proteomes" id="UP001055879">
    <property type="component" value="Linkage Group LG01"/>
</dbReference>
<comment type="caution">
    <text evidence="1">The sequence shown here is derived from an EMBL/GenBank/DDBJ whole genome shotgun (WGS) entry which is preliminary data.</text>
</comment>
<dbReference type="EMBL" id="CM042047">
    <property type="protein sequence ID" value="KAI3769346.1"/>
    <property type="molecule type" value="Genomic_DNA"/>
</dbReference>
<proteinExistence type="predicted"/>
<sequence length="68" mass="7376">MTTGEENGQKLLRLLCLVGAGKLCLRLIGKLIVISPLYGRDQQVERYKEIYVATSTAPAIVGGAIESR</sequence>
<gene>
    <name evidence="1" type="ORF">L6452_00447</name>
</gene>